<dbReference type="InterPro" id="IPR047146">
    <property type="entry name" value="Cyt_P450_E_CYP52_fungi"/>
</dbReference>
<name>A0A6A6DNE0_9PEZI</name>
<dbReference type="GO" id="GO:0020037">
    <property type="term" value="F:heme binding"/>
    <property type="evidence" value="ECO:0007669"/>
    <property type="project" value="InterPro"/>
</dbReference>
<gene>
    <name evidence="7" type="ORF">K469DRAFT_590103</name>
</gene>
<evidence type="ECO:0000256" key="2">
    <source>
        <dbReference type="ARBA" id="ARBA00010617"/>
    </source>
</evidence>
<dbReference type="GO" id="GO:0004497">
    <property type="term" value="F:monooxygenase activity"/>
    <property type="evidence" value="ECO:0007669"/>
    <property type="project" value="UniProtKB-KW"/>
</dbReference>
<keyword evidence="6" id="KW-0503">Monooxygenase</keyword>
<dbReference type="PANTHER" id="PTHR24287:SF18">
    <property type="entry name" value="CYTOCHROME P450 MONOOXYGENASE APDE-RELATED"/>
    <property type="match status" value="1"/>
</dbReference>
<feature type="non-terminal residue" evidence="7">
    <location>
        <position position="1"/>
    </location>
</feature>
<evidence type="ECO:0000256" key="6">
    <source>
        <dbReference type="ARBA" id="ARBA00023033"/>
    </source>
</evidence>
<protein>
    <submittedName>
        <fullName evidence="7">N-alkane inducible cytochrome P-450</fullName>
    </submittedName>
</protein>
<keyword evidence="4" id="KW-0560">Oxidoreductase</keyword>
<dbReference type="GO" id="GO:0016705">
    <property type="term" value="F:oxidoreductase activity, acting on paired donors, with incorporation or reduction of molecular oxygen"/>
    <property type="evidence" value="ECO:0007669"/>
    <property type="project" value="InterPro"/>
</dbReference>
<organism evidence="7 8">
    <name type="scientific">Zopfia rhizophila CBS 207.26</name>
    <dbReference type="NCBI Taxonomy" id="1314779"/>
    <lineage>
        <taxon>Eukaryota</taxon>
        <taxon>Fungi</taxon>
        <taxon>Dikarya</taxon>
        <taxon>Ascomycota</taxon>
        <taxon>Pezizomycotina</taxon>
        <taxon>Dothideomycetes</taxon>
        <taxon>Dothideomycetes incertae sedis</taxon>
        <taxon>Zopfiaceae</taxon>
        <taxon>Zopfia</taxon>
    </lineage>
</organism>
<evidence type="ECO:0000313" key="7">
    <source>
        <dbReference type="EMBL" id="KAF2181067.1"/>
    </source>
</evidence>
<dbReference type="AlphaFoldDB" id="A0A6A6DNE0"/>
<keyword evidence="5" id="KW-0408">Iron</keyword>
<evidence type="ECO:0000256" key="5">
    <source>
        <dbReference type="ARBA" id="ARBA00023004"/>
    </source>
</evidence>
<keyword evidence="8" id="KW-1185">Reference proteome</keyword>
<keyword evidence="3" id="KW-0479">Metal-binding</keyword>
<evidence type="ECO:0000256" key="1">
    <source>
        <dbReference type="ARBA" id="ARBA00001971"/>
    </source>
</evidence>
<dbReference type="GO" id="GO:0005506">
    <property type="term" value="F:iron ion binding"/>
    <property type="evidence" value="ECO:0007669"/>
    <property type="project" value="InterPro"/>
</dbReference>
<dbReference type="EMBL" id="ML994654">
    <property type="protein sequence ID" value="KAF2181067.1"/>
    <property type="molecule type" value="Genomic_DNA"/>
</dbReference>
<comment type="similarity">
    <text evidence="2">Belongs to the cytochrome P450 family.</text>
</comment>
<dbReference type="OrthoDB" id="1470350at2759"/>
<dbReference type="Proteomes" id="UP000800200">
    <property type="component" value="Unassembled WGS sequence"/>
</dbReference>
<evidence type="ECO:0000256" key="3">
    <source>
        <dbReference type="ARBA" id="ARBA00022723"/>
    </source>
</evidence>
<comment type="cofactor">
    <cofactor evidence="1">
        <name>heme</name>
        <dbReference type="ChEBI" id="CHEBI:30413"/>
    </cofactor>
</comment>
<reference evidence="7" key="1">
    <citation type="journal article" date="2020" name="Stud. Mycol.">
        <title>101 Dothideomycetes genomes: a test case for predicting lifestyles and emergence of pathogens.</title>
        <authorList>
            <person name="Haridas S."/>
            <person name="Albert R."/>
            <person name="Binder M."/>
            <person name="Bloem J."/>
            <person name="Labutti K."/>
            <person name="Salamov A."/>
            <person name="Andreopoulos B."/>
            <person name="Baker S."/>
            <person name="Barry K."/>
            <person name="Bills G."/>
            <person name="Bluhm B."/>
            <person name="Cannon C."/>
            <person name="Castanera R."/>
            <person name="Culley D."/>
            <person name="Daum C."/>
            <person name="Ezra D."/>
            <person name="Gonzalez J."/>
            <person name="Henrissat B."/>
            <person name="Kuo A."/>
            <person name="Liang C."/>
            <person name="Lipzen A."/>
            <person name="Lutzoni F."/>
            <person name="Magnuson J."/>
            <person name="Mondo S."/>
            <person name="Nolan M."/>
            <person name="Ohm R."/>
            <person name="Pangilinan J."/>
            <person name="Park H.-J."/>
            <person name="Ramirez L."/>
            <person name="Alfaro M."/>
            <person name="Sun H."/>
            <person name="Tritt A."/>
            <person name="Yoshinaga Y."/>
            <person name="Zwiers L.-H."/>
            <person name="Turgeon B."/>
            <person name="Goodwin S."/>
            <person name="Spatafora J."/>
            <person name="Crous P."/>
            <person name="Grigoriev I."/>
        </authorList>
    </citation>
    <scope>NUCLEOTIDE SEQUENCE</scope>
    <source>
        <strain evidence="7">CBS 207.26</strain>
    </source>
</reference>
<dbReference type="Gene3D" id="1.10.630.10">
    <property type="entry name" value="Cytochrome P450"/>
    <property type="match status" value="1"/>
</dbReference>
<dbReference type="SUPFAM" id="SSF48264">
    <property type="entry name" value="Cytochrome P450"/>
    <property type="match status" value="1"/>
</dbReference>
<sequence>VPVNSRAAVRMTIIPVGGDEDGKPPILGRRGEAVGYCVYAMYRRKDIYGQDAEDFRPGRWESDVPKNVGWAHLPFKGEPRIHLRQDYAPLEAS</sequence>
<accession>A0A6A6DNE0</accession>
<dbReference type="InterPro" id="IPR036396">
    <property type="entry name" value="Cyt_P450_sf"/>
</dbReference>
<evidence type="ECO:0000313" key="8">
    <source>
        <dbReference type="Proteomes" id="UP000800200"/>
    </source>
</evidence>
<proteinExistence type="inferred from homology"/>
<dbReference type="PANTHER" id="PTHR24287">
    <property type="entry name" value="P450, PUTATIVE (EUROFUNG)-RELATED"/>
    <property type="match status" value="1"/>
</dbReference>
<evidence type="ECO:0000256" key="4">
    <source>
        <dbReference type="ARBA" id="ARBA00023002"/>
    </source>
</evidence>